<reference evidence="2" key="1">
    <citation type="submission" date="2020-04" db="EMBL/GenBank/DDBJ databases">
        <authorList>
            <person name="Chiriac C."/>
            <person name="Salcher M."/>
            <person name="Ghai R."/>
            <person name="Kavagutti S V."/>
        </authorList>
    </citation>
    <scope>NUCLEOTIDE SEQUENCE</scope>
</reference>
<keyword evidence="1" id="KW-0472">Membrane</keyword>
<dbReference type="EMBL" id="LR796738">
    <property type="protein sequence ID" value="CAB4162255.1"/>
    <property type="molecule type" value="Genomic_DNA"/>
</dbReference>
<evidence type="ECO:0000256" key="1">
    <source>
        <dbReference type="SAM" id="Phobius"/>
    </source>
</evidence>
<accession>A0A6J5NZC8</accession>
<keyword evidence="1" id="KW-1133">Transmembrane helix</keyword>
<protein>
    <submittedName>
        <fullName evidence="2">Uncharacterized protein</fullName>
    </submittedName>
</protein>
<organism evidence="2">
    <name type="scientific">uncultured Caudovirales phage</name>
    <dbReference type="NCBI Taxonomy" id="2100421"/>
    <lineage>
        <taxon>Viruses</taxon>
        <taxon>Duplodnaviria</taxon>
        <taxon>Heunggongvirae</taxon>
        <taxon>Uroviricota</taxon>
        <taxon>Caudoviricetes</taxon>
        <taxon>Peduoviridae</taxon>
        <taxon>Maltschvirus</taxon>
        <taxon>Maltschvirus maltsch</taxon>
    </lineage>
</organism>
<name>A0A6J5NZC8_9CAUD</name>
<dbReference type="PROSITE" id="PS51257">
    <property type="entry name" value="PROKAR_LIPOPROTEIN"/>
    <property type="match status" value="1"/>
</dbReference>
<sequence>MNPHLRLRLLAYARQSAYAFILATLLILAVGCLLERLTPLLR</sequence>
<feature type="transmembrane region" description="Helical" evidence="1">
    <location>
        <begin position="16"/>
        <end position="34"/>
    </location>
</feature>
<gene>
    <name evidence="2" type="ORF">UFOVP783_28</name>
</gene>
<keyword evidence="1" id="KW-0812">Transmembrane</keyword>
<evidence type="ECO:0000313" key="2">
    <source>
        <dbReference type="EMBL" id="CAB4162255.1"/>
    </source>
</evidence>
<proteinExistence type="predicted"/>